<reference evidence="1" key="1">
    <citation type="submission" date="2025-08" db="UniProtKB">
        <authorList>
            <consortium name="Ensembl"/>
        </authorList>
    </citation>
    <scope>IDENTIFICATION</scope>
</reference>
<dbReference type="Proteomes" id="UP000472277">
    <property type="component" value="Chromosome 14"/>
</dbReference>
<dbReference type="AlphaFoldDB" id="A0A673X2H0"/>
<sequence>MTKTFAHRRQEVINQCPSEAEGGDVLQDLAQHVMKIYVIKKEDSMACVILLGMTCALKLSYPKKLQCTFEAFQKLLMTSLKNKLLS</sequence>
<dbReference type="GeneTree" id="ENSGT00990000213824"/>
<name>A0A673X2H0_SALTR</name>
<dbReference type="Ensembl" id="ENSSTUT00000016012.1">
    <property type="protein sequence ID" value="ENSSTUP00000015162.1"/>
    <property type="gene ID" value="ENSSTUG00000006993.1"/>
</dbReference>
<evidence type="ECO:0000313" key="1">
    <source>
        <dbReference type="Ensembl" id="ENSSTUP00000015162.1"/>
    </source>
</evidence>
<proteinExistence type="predicted"/>
<organism evidence="1 2">
    <name type="scientific">Salmo trutta</name>
    <name type="common">Brown trout</name>
    <dbReference type="NCBI Taxonomy" id="8032"/>
    <lineage>
        <taxon>Eukaryota</taxon>
        <taxon>Metazoa</taxon>
        <taxon>Chordata</taxon>
        <taxon>Craniata</taxon>
        <taxon>Vertebrata</taxon>
        <taxon>Euteleostomi</taxon>
        <taxon>Actinopterygii</taxon>
        <taxon>Neopterygii</taxon>
        <taxon>Teleostei</taxon>
        <taxon>Protacanthopterygii</taxon>
        <taxon>Salmoniformes</taxon>
        <taxon>Salmonidae</taxon>
        <taxon>Salmoninae</taxon>
        <taxon>Salmo</taxon>
    </lineage>
</organism>
<protein>
    <submittedName>
        <fullName evidence="1">Uncharacterized protein</fullName>
    </submittedName>
</protein>
<dbReference type="InParanoid" id="A0A673X2H0"/>
<keyword evidence="2" id="KW-1185">Reference proteome</keyword>
<reference evidence="1" key="2">
    <citation type="submission" date="2025-09" db="UniProtKB">
        <authorList>
            <consortium name="Ensembl"/>
        </authorList>
    </citation>
    <scope>IDENTIFICATION</scope>
</reference>
<dbReference type="OMA" id="QCTFEAF"/>
<accession>A0A673X2H0</accession>
<evidence type="ECO:0000313" key="2">
    <source>
        <dbReference type="Proteomes" id="UP000472277"/>
    </source>
</evidence>